<dbReference type="AlphaFoldDB" id="A0A2J6SL22"/>
<dbReference type="Proteomes" id="UP000235371">
    <property type="component" value="Unassembled WGS sequence"/>
</dbReference>
<dbReference type="GeneID" id="36595576"/>
<gene>
    <name evidence="3" type="ORF">K444DRAFT_669257</name>
</gene>
<feature type="transmembrane region" description="Helical" evidence="1">
    <location>
        <begin position="226"/>
        <end position="250"/>
    </location>
</feature>
<keyword evidence="4" id="KW-1185">Reference proteome</keyword>
<dbReference type="InterPro" id="IPR046529">
    <property type="entry name" value="DUF6594"/>
</dbReference>
<protein>
    <recommendedName>
        <fullName evidence="2">DUF6594 domain-containing protein</fullName>
    </recommendedName>
</protein>
<keyword evidence="1" id="KW-0472">Membrane</keyword>
<evidence type="ECO:0000313" key="4">
    <source>
        <dbReference type="Proteomes" id="UP000235371"/>
    </source>
</evidence>
<dbReference type="STRING" id="1095630.A0A2J6SL22"/>
<organism evidence="3 4">
    <name type="scientific">Hyaloscypha bicolor E</name>
    <dbReference type="NCBI Taxonomy" id="1095630"/>
    <lineage>
        <taxon>Eukaryota</taxon>
        <taxon>Fungi</taxon>
        <taxon>Dikarya</taxon>
        <taxon>Ascomycota</taxon>
        <taxon>Pezizomycotina</taxon>
        <taxon>Leotiomycetes</taxon>
        <taxon>Helotiales</taxon>
        <taxon>Hyaloscyphaceae</taxon>
        <taxon>Hyaloscypha</taxon>
        <taxon>Hyaloscypha bicolor</taxon>
    </lineage>
</organism>
<dbReference type="Pfam" id="PF20237">
    <property type="entry name" value="DUF6594"/>
    <property type="match status" value="1"/>
</dbReference>
<reference evidence="3 4" key="1">
    <citation type="submission" date="2016-04" db="EMBL/GenBank/DDBJ databases">
        <title>A degradative enzymes factory behind the ericoid mycorrhizal symbiosis.</title>
        <authorList>
            <consortium name="DOE Joint Genome Institute"/>
            <person name="Martino E."/>
            <person name="Morin E."/>
            <person name="Grelet G."/>
            <person name="Kuo A."/>
            <person name="Kohler A."/>
            <person name="Daghino S."/>
            <person name="Barry K."/>
            <person name="Choi C."/>
            <person name="Cichocki N."/>
            <person name="Clum A."/>
            <person name="Copeland A."/>
            <person name="Hainaut M."/>
            <person name="Haridas S."/>
            <person name="Labutti K."/>
            <person name="Lindquist E."/>
            <person name="Lipzen A."/>
            <person name="Khouja H.-R."/>
            <person name="Murat C."/>
            <person name="Ohm R."/>
            <person name="Olson A."/>
            <person name="Spatafora J."/>
            <person name="Veneault-Fourrey C."/>
            <person name="Henrissat B."/>
            <person name="Grigoriev I."/>
            <person name="Martin F."/>
            <person name="Perotto S."/>
        </authorList>
    </citation>
    <scope>NUCLEOTIDE SEQUENCE [LARGE SCALE GENOMIC DNA]</scope>
    <source>
        <strain evidence="3 4">E</strain>
    </source>
</reference>
<evidence type="ECO:0000313" key="3">
    <source>
        <dbReference type="EMBL" id="PMD51454.1"/>
    </source>
</evidence>
<dbReference type="InParanoid" id="A0A2J6SL22"/>
<proteinExistence type="predicted"/>
<evidence type="ECO:0000259" key="2">
    <source>
        <dbReference type="Pfam" id="PF20237"/>
    </source>
</evidence>
<feature type="transmembrane region" description="Helical" evidence="1">
    <location>
        <begin position="283"/>
        <end position="300"/>
    </location>
</feature>
<feature type="transmembrane region" description="Helical" evidence="1">
    <location>
        <begin position="256"/>
        <end position="276"/>
    </location>
</feature>
<keyword evidence="1" id="KW-0812">Transmembrane</keyword>
<name>A0A2J6SL22_9HELO</name>
<evidence type="ECO:0000256" key="1">
    <source>
        <dbReference type="SAM" id="Phobius"/>
    </source>
</evidence>
<sequence length="305" mass="33968">MSTKLATAGRLKGYPTFSAFIARDQDAAIYRKYESLSARNLLYMSSEIHELEGQLKALDEEDFKSSCFVAEGAARKWEHYSTGKELGVQAHRDLQAKIKVKLKEYRMCSANEGAGDGMRSSTDGGVDEALLLESQVLALKKPTQRTLRNVKRWFSSGGQTVLLGRDTHLFDNKNDMVALAPLDDDRLSRLLRAVFGWCFEDRDSRTRRLEQGDELYYFPERKIQRVGLVVSILLSAILLIGAISCLYMATNRSKNLILGMIVLFTCLFAYVVGLLTNARRAEVFGSTAAYAAVLVVFVSNPPGIG</sequence>
<dbReference type="PANTHER" id="PTHR34502">
    <property type="entry name" value="DUF6594 DOMAIN-CONTAINING PROTEIN-RELATED"/>
    <property type="match status" value="1"/>
</dbReference>
<accession>A0A2J6SL22</accession>
<dbReference type="PANTHER" id="PTHR34502:SF4">
    <property type="entry name" value="DUF6594 DOMAIN-CONTAINING PROTEIN"/>
    <property type="match status" value="1"/>
</dbReference>
<dbReference type="RefSeq" id="XP_024728358.1">
    <property type="nucleotide sequence ID" value="XM_024887500.1"/>
</dbReference>
<dbReference type="EMBL" id="KZ613912">
    <property type="protein sequence ID" value="PMD51454.1"/>
    <property type="molecule type" value="Genomic_DNA"/>
</dbReference>
<keyword evidence="1" id="KW-1133">Transmembrane helix</keyword>
<feature type="domain" description="DUF6594" evidence="2">
    <location>
        <begin position="14"/>
        <end position="295"/>
    </location>
</feature>
<dbReference type="OrthoDB" id="3533814at2759"/>